<dbReference type="SUPFAM" id="SSF52540">
    <property type="entry name" value="P-loop containing nucleoside triphosphate hydrolases"/>
    <property type="match status" value="1"/>
</dbReference>
<dbReference type="GO" id="GO:0016887">
    <property type="term" value="F:ATP hydrolysis activity"/>
    <property type="evidence" value="ECO:0007669"/>
    <property type="project" value="InterPro"/>
</dbReference>
<dbReference type="Pfam" id="PF12399">
    <property type="entry name" value="BCA_ABC_TP_C"/>
    <property type="match status" value="1"/>
</dbReference>
<dbReference type="GO" id="GO:0005886">
    <property type="term" value="C:plasma membrane"/>
    <property type="evidence" value="ECO:0007669"/>
    <property type="project" value="TreeGrafter"/>
</dbReference>
<keyword evidence="4" id="KW-0547">Nucleotide-binding</keyword>
<evidence type="ECO:0000259" key="6">
    <source>
        <dbReference type="PROSITE" id="PS50893"/>
    </source>
</evidence>
<dbReference type="PANTHER" id="PTHR45772:SF9">
    <property type="entry name" value="CONSERVED COMPONENT OF ABC TRANSPORTER FOR NATURAL AMINO ACIDS"/>
    <property type="match status" value="1"/>
</dbReference>
<accession>A0A2W7P5B7</accession>
<dbReference type="PANTHER" id="PTHR45772">
    <property type="entry name" value="CONSERVED COMPONENT OF ABC TRANSPORTER FOR NATURAL AMINO ACIDS-RELATED"/>
    <property type="match status" value="1"/>
</dbReference>
<dbReference type="EMBL" id="QKZN01000003">
    <property type="protein sequence ID" value="PZX30643.1"/>
    <property type="molecule type" value="Genomic_DNA"/>
</dbReference>
<dbReference type="InterPro" id="IPR003439">
    <property type="entry name" value="ABC_transporter-like_ATP-bd"/>
</dbReference>
<evidence type="ECO:0000256" key="5">
    <source>
        <dbReference type="ARBA" id="ARBA00022840"/>
    </source>
</evidence>
<dbReference type="Proteomes" id="UP000249638">
    <property type="component" value="Unassembled WGS sequence"/>
</dbReference>
<evidence type="ECO:0000256" key="2">
    <source>
        <dbReference type="ARBA" id="ARBA00022475"/>
    </source>
</evidence>
<dbReference type="InterPro" id="IPR027417">
    <property type="entry name" value="P-loop_NTPase"/>
</dbReference>
<keyword evidence="5 7" id="KW-0067">ATP-binding</keyword>
<gene>
    <name evidence="7" type="ORF">C7416_103371</name>
</gene>
<keyword evidence="2" id="KW-1003">Cell membrane</keyword>
<dbReference type="AlphaFoldDB" id="A0A2W7P5B7"/>
<keyword evidence="3" id="KW-0997">Cell inner membrane</keyword>
<comment type="caution">
    <text evidence="7">The sequence shown here is derived from an EMBL/GenBank/DDBJ whole genome shotgun (WGS) entry which is preliminary data.</text>
</comment>
<sequence length="268" mass="28419">MNSAIAEFGASAAGAAQAQALLRVEAVAHSFGGLDVLRNVAFDVPAGSIVGLIGPNGSGKTTCFNIISGFLRPKGGKVLLAGRDITADSVQQRSRAGLVRTFQTPQVFEHMTVLENLMAGCHKATRSGVVHAMLRSPLSRRELQAMHEAALACARKFGLEGLLQHRAGALPAGQRRIVELARACIGEPSLLLLDEPSSGLNSEEIELLRAWILRLNGEGMTILLVSHDMGLMTICGSAHVLYYGEIIASGTLQAVQADPRVREAYMGV</sequence>
<proteinExistence type="predicted"/>
<dbReference type="Pfam" id="PF00005">
    <property type="entry name" value="ABC_tran"/>
    <property type="match status" value="1"/>
</dbReference>
<evidence type="ECO:0000313" key="7">
    <source>
        <dbReference type="EMBL" id="PZX30643.1"/>
    </source>
</evidence>
<keyword evidence="1" id="KW-0813">Transport</keyword>
<dbReference type="InterPro" id="IPR032823">
    <property type="entry name" value="BCA_ABC_TP_C"/>
</dbReference>
<dbReference type="InterPro" id="IPR003593">
    <property type="entry name" value="AAA+_ATPase"/>
</dbReference>
<evidence type="ECO:0000256" key="1">
    <source>
        <dbReference type="ARBA" id="ARBA00022448"/>
    </source>
</evidence>
<dbReference type="InterPro" id="IPR051120">
    <property type="entry name" value="ABC_AA/LPS_Transport"/>
</dbReference>
<keyword evidence="8" id="KW-1185">Reference proteome</keyword>
<evidence type="ECO:0000256" key="4">
    <source>
        <dbReference type="ARBA" id="ARBA00022741"/>
    </source>
</evidence>
<keyword evidence="3" id="KW-0472">Membrane</keyword>
<feature type="domain" description="ABC transporter" evidence="6">
    <location>
        <begin position="22"/>
        <end position="268"/>
    </location>
</feature>
<organism evidence="7 8">
    <name type="scientific">Cupriavidus phytorum</name>
    <dbReference type="NCBI Taxonomy" id="3024399"/>
    <lineage>
        <taxon>Bacteria</taxon>
        <taxon>Pseudomonadati</taxon>
        <taxon>Pseudomonadota</taxon>
        <taxon>Betaproteobacteria</taxon>
        <taxon>Burkholderiales</taxon>
        <taxon>Burkholderiaceae</taxon>
        <taxon>Cupriavidus</taxon>
    </lineage>
</organism>
<evidence type="ECO:0000313" key="8">
    <source>
        <dbReference type="Proteomes" id="UP000249638"/>
    </source>
</evidence>
<dbReference type="PROSITE" id="PS50893">
    <property type="entry name" value="ABC_TRANSPORTER_2"/>
    <property type="match status" value="1"/>
</dbReference>
<evidence type="ECO:0000256" key="3">
    <source>
        <dbReference type="ARBA" id="ARBA00022519"/>
    </source>
</evidence>
<dbReference type="CDD" id="cd03219">
    <property type="entry name" value="ABC_Mj1267_LivG_branched"/>
    <property type="match status" value="1"/>
</dbReference>
<protein>
    <submittedName>
        <fullName evidence="7">Branched-chain amino acid transport system ATP-binding protein/nonpolar-amino-acid-transporting ATPase</fullName>
    </submittedName>
</protein>
<name>A0A2W7P5B7_9BURK</name>
<dbReference type="SMART" id="SM00382">
    <property type="entry name" value="AAA"/>
    <property type="match status" value="1"/>
</dbReference>
<dbReference type="Gene3D" id="3.40.50.300">
    <property type="entry name" value="P-loop containing nucleotide triphosphate hydrolases"/>
    <property type="match status" value="1"/>
</dbReference>
<reference evidence="7" key="1">
    <citation type="submission" date="2018-06" db="EMBL/GenBank/DDBJ databases">
        <title>Genomic Encyclopedia of Type Strains, Phase IV (KMG-V): Genome sequencing to study the core and pangenomes of soil and plant-associated prokaryotes.</title>
        <authorList>
            <person name="Whitman W."/>
        </authorList>
    </citation>
    <scope>NUCLEOTIDE SEQUENCE [LARGE SCALE GENOMIC DNA]</scope>
    <source>
        <strain evidence="7">MLR2-44</strain>
    </source>
</reference>
<dbReference type="GO" id="GO:0005524">
    <property type="term" value="F:ATP binding"/>
    <property type="evidence" value="ECO:0007669"/>
    <property type="project" value="UniProtKB-KW"/>
</dbReference>